<dbReference type="CDD" id="cd00094">
    <property type="entry name" value="HX"/>
    <property type="match status" value="1"/>
</dbReference>
<evidence type="ECO:0000256" key="11">
    <source>
        <dbReference type="ARBA" id="ARBA00023145"/>
    </source>
</evidence>
<evidence type="ECO:0000256" key="7">
    <source>
        <dbReference type="ARBA" id="ARBA00022801"/>
    </source>
</evidence>
<name>A0ABR3M968_9TELE</name>
<dbReference type="CDD" id="cd04278">
    <property type="entry name" value="ZnMc_MMP"/>
    <property type="match status" value="1"/>
</dbReference>
<keyword evidence="9" id="KW-0106">Calcium</keyword>
<protein>
    <recommendedName>
        <fullName evidence="13">Peptidase metallopeptidase domain-containing protein</fullName>
    </recommendedName>
</protein>
<gene>
    <name evidence="14" type="ORF">QQF64_008643</name>
</gene>
<dbReference type="InterPro" id="IPR036365">
    <property type="entry name" value="PGBD-like_sf"/>
</dbReference>
<dbReference type="SMART" id="SM00120">
    <property type="entry name" value="HX"/>
    <property type="match status" value="4"/>
</dbReference>
<proteinExistence type="inferred from homology"/>
<evidence type="ECO:0000256" key="5">
    <source>
        <dbReference type="ARBA" id="ARBA00022723"/>
    </source>
</evidence>
<dbReference type="InterPro" id="IPR021190">
    <property type="entry name" value="Pept_M10A"/>
</dbReference>
<comment type="similarity">
    <text evidence="3">Belongs to the peptidase M10A family.</text>
</comment>
<dbReference type="Pfam" id="PF01471">
    <property type="entry name" value="PG_binding_1"/>
    <property type="match status" value="1"/>
</dbReference>
<feature type="repeat" description="Hemopexin" evidence="12">
    <location>
        <begin position="375"/>
        <end position="420"/>
    </location>
</feature>
<dbReference type="InterPro" id="IPR002477">
    <property type="entry name" value="Peptidoglycan-bd-like"/>
</dbReference>
<keyword evidence="7" id="KW-0378">Hydrolase</keyword>
<dbReference type="InterPro" id="IPR006026">
    <property type="entry name" value="Peptidase_Metallo"/>
</dbReference>
<evidence type="ECO:0000256" key="2">
    <source>
        <dbReference type="ARBA" id="ARBA00001947"/>
    </source>
</evidence>
<dbReference type="PIRSF" id="PIRSF001191">
    <property type="entry name" value="Peptidase_M10A_matrix"/>
    <property type="match status" value="1"/>
</dbReference>
<evidence type="ECO:0000256" key="4">
    <source>
        <dbReference type="ARBA" id="ARBA00022670"/>
    </source>
</evidence>
<feature type="domain" description="Peptidase metallopeptidase" evidence="13">
    <location>
        <begin position="136"/>
        <end position="294"/>
    </location>
</feature>
<evidence type="ECO:0000256" key="12">
    <source>
        <dbReference type="PROSITE-ProRule" id="PRU01011"/>
    </source>
</evidence>
<keyword evidence="11" id="KW-0865">Zymogen</keyword>
<keyword evidence="4" id="KW-0645">Protease</keyword>
<dbReference type="SUPFAM" id="SSF50923">
    <property type="entry name" value="Hemopexin-like domain"/>
    <property type="match status" value="1"/>
</dbReference>
<keyword evidence="10" id="KW-0482">Metalloprotease</keyword>
<dbReference type="InterPro" id="IPR036375">
    <property type="entry name" value="Hemopexin-like_dom_sf"/>
</dbReference>
<accession>A0ABR3M968</accession>
<dbReference type="EMBL" id="JAYMGO010000015">
    <property type="protein sequence ID" value="KAL1260816.1"/>
    <property type="molecule type" value="Genomic_DNA"/>
</dbReference>
<dbReference type="SUPFAM" id="SSF47090">
    <property type="entry name" value="PGBD-like"/>
    <property type="match status" value="1"/>
</dbReference>
<dbReference type="PROSITE" id="PS51642">
    <property type="entry name" value="HEMOPEXIN_2"/>
    <property type="match status" value="3"/>
</dbReference>
<dbReference type="InterPro" id="IPR001818">
    <property type="entry name" value="Pept_M10_metallopeptidase"/>
</dbReference>
<evidence type="ECO:0000313" key="15">
    <source>
        <dbReference type="Proteomes" id="UP001558613"/>
    </source>
</evidence>
<keyword evidence="15" id="KW-1185">Reference proteome</keyword>
<feature type="repeat" description="Hemopexin" evidence="12">
    <location>
        <begin position="422"/>
        <end position="470"/>
    </location>
</feature>
<evidence type="ECO:0000259" key="13">
    <source>
        <dbReference type="SMART" id="SM00235"/>
    </source>
</evidence>
<comment type="cofactor">
    <cofactor evidence="1">
        <name>Ca(2+)</name>
        <dbReference type="ChEBI" id="CHEBI:29108"/>
    </cofactor>
</comment>
<keyword evidence="5" id="KW-0479">Metal-binding</keyword>
<evidence type="ECO:0000256" key="9">
    <source>
        <dbReference type="ARBA" id="ARBA00022837"/>
    </source>
</evidence>
<evidence type="ECO:0000256" key="8">
    <source>
        <dbReference type="ARBA" id="ARBA00022833"/>
    </source>
</evidence>
<dbReference type="PANTHER" id="PTHR10201:SF306">
    <property type="entry name" value="MATRILYSIN-LIKE"/>
    <property type="match status" value="1"/>
</dbReference>
<dbReference type="PRINTS" id="PR00138">
    <property type="entry name" value="MATRIXIN"/>
</dbReference>
<evidence type="ECO:0000256" key="1">
    <source>
        <dbReference type="ARBA" id="ARBA00001913"/>
    </source>
</evidence>
<evidence type="ECO:0000256" key="10">
    <source>
        <dbReference type="ARBA" id="ARBA00023049"/>
    </source>
</evidence>
<evidence type="ECO:0000313" key="14">
    <source>
        <dbReference type="EMBL" id="KAL1260816.1"/>
    </source>
</evidence>
<dbReference type="Gene3D" id="2.110.10.10">
    <property type="entry name" value="Hemopexin-like domain"/>
    <property type="match status" value="1"/>
</dbReference>
<dbReference type="PANTHER" id="PTHR10201">
    <property type="entry name" value="MATRIX METALLOPROTEINASE"/>
    <property type="match status" value="1"/>
</dbReference>
<sequence>MPQRHMKRGVKDELLFEKLLWSVEMQVLLCLVCAFGLFGQYHPAPLPLEDEGSVHPTRPAQNNLSLATKYLQQFYSFQADPTGRKRRSRPSFSSKLKDMQSFFGLNRTGTLNPDTLDVMRTPRCGVSDVEDYSHRRGNRWKKNIITYGVGRYTSDLPVNTVDALIASALDVWAKASPLTFLRSYSHQADIMVEFVGNEHGDSFPFDGPDGTLAHAFGPGEGIGGDVHFDEDEAWTAGFKGFNLYVVAAHEFGHALGLKHSQNPESVMYPTYKNRKTHNLLSSEDIMNINTLYGPRDKRPYPSPRFSWSYPSNPWYSGSYFPVLFKDTCNPDLTFDAVTTVGEAIFFFRDKYLWIKHNNQNDIKEGPISNFMPKIDCQIDAAYWVPQRSTAYLFNGTIFWTVKGSQVKGRPKNISSLGFPSWVQQIDAAVHIHKTVHTLFFTQHQYWRYNEHNKTMSDASPRNISDDFPEINGPISAAIYKDGFLHFFVGSDVYKYDVKQKEIIAADKSTSWLGC</sequence>
<keyword evidence="8" id="KW-0862">Zinc</keyword>
<dbReference type="Pfam" id="PF00045">
    <property type="entry name" value="Hemopexin"/>
    <property type="match status" value="2"/>
</dbReference>
<dbReference type="Gene3D" id="3.40.390.10">
    <property type="entry name" value="Collagenase (Catalytic Domain)"/>
    <property type="match status" value="1"/>
</dbReference>
<evidence type="ECO:0000256" key="3">
    <source>
        <dbReference type="ARBA" id="ARBA00010370"/>
    </source>
</evidence>
<dbReference type="InterPro" id="IPR000585">
    <property type="entry name" value="Hemopexin-like_dom"/>
</dbReference>
<dbReference type="SUPFAM" id="SSF55486">
    <property type="entry name" value="Metalloproteases ('zincins'), catalytic domain"/>
    <property type="match status" value="1"/>
</dbReference>
<organism evidence="14 15">
    <name type="scientific">Cirrhinus molitorella</name>
    <name type="common">mud carp</name>
    <dbReference type="NCBI Taxonomy" id="172907"/>
    <lineage>
        <taxon>Eukaryota</taxon>
        <taxon>Metazoa</taxon>
        <taxon>Chordata</taxon>
        <taxon>Craniata</taxon>
        <taxon>Vertebrata</taxon>
        <taxon>Euteleostomi</taxon>
        <taxon>Actinopterygii</taxon>
        <taxon>Neopterygii</taxon>
        <taxon>Teleostei</taxon>
        <taxon>Ostariophysi</taxon>
        <taxon>Cypriniformes</taxon>
        <taxon>Cyprinidae</taxon>
        <taxon>Labeoninae</taxon>
        <taxon>Labeonini</taxon>
        <taxon>Cirrhinus</taxon>
    </lineage>
</organism>
<comment type="cofactor">
    <cofactor evidence="2">
        <name>Zn(2+)</name>
        <dbReference type="ChEBI" id="CHEBI:29105"/>
    </cofactor>
</comment>
<dbReference type="InterPro" id="IPR033739">
    <property type="entry name" value="M10A_MMP"/>
</dbReference>
<feature type="repeat" description="Hemopexin" evidence="12">
    <location>
        <begin position="471"/>
        <end position="514"/>
    </location>
</feature>
<dbReference type="Pfam" id="PF00413">
    <property type="entry name" value="Peptidase_M10"/>
    <property type="match status" value="1"/>
</dbReference>
<evidence type="ECO:0000256" key="6">
    <source>
        <dbReference type="ARBA" id="ARBA00022737"/>
    </source>
</evidence>
<keyword evidence="6" id="KW-0677">Repeat</keyword>
<dbReference type="SMART" id="SM00235">
    <property type="entry name" value="ZnMc"/>
    <property type="match status" value="1"/>
</dbReference>
<dbReference type="InterPro" id="IPR024079">
    <property type="entry name" value="MetalloPept_cat_dom_sf"/>
</dbReference>
<dbReference type="InterPro" id="IPR018487">
    <property type="entry name" value="Hemopexin-like_repeat"/>
</dbReference>
<reference evidence="14 15" key="1">
    <citation type="submission" date="2023-09" db="EMBL/GenBank/DDBJ databases">
        <authorList>
            <person name="Wang M."/>
        </authorList>
    </citation>
    <scope>NUCLEOTIDE SEQUENCE [LARGE SCALE GENOMIC DNA]</scope>
    <source>
        <strain evidence="14">GT-2023</strain>
        <tissue evidence="14">Liver</tissue>
    </source>
</reference>
<dbReference type="Proteomes" id="UP001558613">
    <property type="component" value="Unassembled WGS sequence"/>
</dbReference>
<comment type="caution">
    <text evidence="14">The sequence shown here is derived from an EMBL/GenBank/DDBJ whole genome shotgun (WGS) entry which is preliminary data.</text>
</comment>